<protein>
    <recommendedName>
        <fullName evidence="6">PEP-utilising enzyme mobile domain-containing protein</fullName>
    </recommendedName>
</protein>
<feature type="domain" description="Pyruvate phosphate dikinase AMP/ATP-binding" evidence="3">
    <location>
        <begin position="55"/>
        <end position="208"/>
    </location>
</feature>
<evidence type="ECO:0008006" key="6">
    <source>
        <dbReference type="Google" id="ProtNLM"/>
    </source>
</evidence>
<dbReference type="Gene3D" id="3.30.1490.20">
    <property type="entry name" value="ATP-grasp fold, A domain"/>
    <property type="match status" value="1"/>
</dbReference>
<keyword evidence="5" id="KW-1185">Reference proteome</keyword>
<dbReference type="GO" id="GO:0005524">
    <property type="term" value="F:ATP binding"/>
    <property type="evidence" value="ECO:0007669"/>
    <property type="project" value="InterPro"/>
</dbReference>
<reference evidence="4 5" key="1">
    <citation type="submission" date="2019-02" db="EMBL/GenBank/DDBJ databases">
        <title>Draft genome sequences of novel Actinobacteria.</title>
        <authorList>
            <person name="Sahin N."/>
            <person name="Ay H."/>
            <person name="Saygin H."/>
        </authorList>
    </citation>
    <scope>NUCLEOTIDE SEQUENCE [LARGE SCALE GENOMIC DNA]</scope>
    <source>
        <strain evidence="4 5">KC603</strain>
    </source>
</reference>
<evidence type="ECO:0000313" key="4">
    <source>
        <dbReference type="EMBL" id="TDC52770.1"/>
    </source>
</evidence>
<dbReference type="GO" id="GO:0016301">
    <property type="term" value="F:kinase activity"/>
    <property type="evidence" value="ECO:0007669"/>
    <property type="project" value="InterPro"/>
</dbReference>
<feature type="compositionally biased region" description="Basic residues" evidence="1">
    <location>
        <begin position="440"/>
        <end position="451"/>
    </location>
</feature>
<feature type="domain" description="PEP-utilising enzyme mobile" evidence="2">
    <location>
        <begin position="345"/>
        <end position="401"/>
    </location>
</feature>
<feature type="compositionally biased region" description="Low complexity" evidence="1">
    <location>
        <begin position="1"/>
        <end position="37"/>
    </location>
</feature>
<evidence type="ECO:0000259" key="2">
    <source>
        <dbReference type="Pfam" id="PF00391"/>
    </source>
</evidence>
<evidence type="ECO:0000259" key="3">
    <source>
        <dbReference type="Pfam" id="PF01326"/>
    </source>
</evidence>
<dbReference type="AlphaFoldDB" id="A0A4R4RS85"/>
<feature type="region of interest" description="Disordered" evidence="1">
    <location>
        <begin position="1"/>
        <end position="39"/>
    </location>
</feature>
<accession>A0A4R4RS85</accession>
<dbReference type="Pfam" id="PF01326">
    <property type="entry name" value="PPDK_N"/>
    <property type="match status" value="1"/>
</dbReference>
<feature type="compositionally biased region" description="Low complexity" evidence="1">
    <location>
        <begin position="427"/>
        <end position="439"/>
    </location>
</feature>
<organism evidence="4 5">
    <name type="scientific">Jiangella ureilytica</name>
    <dbReference type="NCBI Taxonomy" id="2530374"/>
    <lineage>
        <taxon>Bacteria</taxon>
        <taxon>Bacillati</taxon>
        <taxon>Actinomycetota</taxon>
        <taxon>Actinomycetes</taxon>
        <taxon>Jiangellales</taxon>
        <taxon>Jiangellaceae</taxon>
        <taxon>Jiangella</taxon>
    </lineage>
</organism>
<evidence type="ECO:0000256" key="1">
    <source>
        <dbReference type="SAM" id="MobiDB-lite"/>
    </source>
</evidence>
<evidence type="ECO:0000313" key="5">
    <source>
        <dbReference type="Proteomes" id="UP000295621"/>
    </source>
</evidence>
<dbReference type="InterPro" id="IPR036637">
    <property type="entry name" value="Phosphohistidine_dom_sf"/>
</dbReference>
<dbReference type="InterPro" id="IPR002192">
    <property type="entry name" value="PPDK_AMP/ATP-bd"/>
</dbReference>
<comment type="caution">
    <text evidence="4">The sequence shown here is derived from an EMBL/GenBank/DDBJ whole genome shotgun (WGS) entry which is preliminary data.</text>
</comment>
<feature type="region of interest" description="Disordered" evidence="1">
    <location>
        <begin position="427"/>
        <end position="451"/>
    </location>
</feature>
<dbReference type="EMBL" id="SMKL01000013">
    <property type="protein sequence ID" value="TDC52770.1"/>
    <property type="molecule type" value="Genomic_DNA"/>
</dbReference>
<name>A0A4R4RS85_9ACTN</name>
<gene>
    <name evidence="4" type="ORF">E1212_07920</name>
</gene>
<sequence length="451" mass="47145">MASCTTSGSGSRRCCSSPTTATTCSPPTTRTRSSASAEPPMVLLSLDDPACRAPDVVGGKAARLAAARAHGLPVLPGLVVPVEAARRSLAAGCAALGRGSGTARRAAMGVPLSMALERDLAAAVDELGGLVIVRSSSPLESDPSWSGAFSSLGDVKIADVGVAVRSCWSSAFAVDPLQRLAELSRGPSALRLAVLLQPQLEAVAGGTARWAEHTLLVDGVRGHPGGLLSGWVDGHSARVHGDRIEHVDGDGLDDDLVLAVARLMRTVHDALGDDTIEWIADPVGLRLVQSHRMSAGVRPVPEMPDSTWPPAGAARFTGIGAVPGDARGEIVRPRPHQTLPAERARGCIIVIDRPYPAYAPLLFAAAGLVTLGGPARAHLIEVAESLGVPTLVRVPAAEALRDLDRTNERMFGAIDTMSGQLSLWTEPPAEAATMPPGRTRSLRRRWRSRRP</sequence>
<dbReference type="Gene3D" id="3.50.30.10">
    <property type="entry name" value="Phosphohistidine domain"/>
    <property type="match status" value="1"/>
</dbReference>
<dbReference type="Pfam" id="PF00391">
    <property type="entry name" value="PEP-utilizers"/>
    <property type="match status" value="1"/>
</dbReference>
<dbReference type="OrthoDB" id="10021003at2"/>
<dbReference type="SUPFAM" id="SSF52009">
    <property type="entry name" value="Phosphohistidine domain"/>
    <property type="match status" value="1"/>
</dbReference>
<proteinExistence type="predicted"/>
<dbReference type="SUPFAM" id="SSF56059">
    <property type="entry name" value="Glutathione synthetase ATP-binding domain-like"/>
    <property type="match status" value="1"/>
</dbReference>
<dbReference type="Proteomes" id="UP000295621">
    <property type="component" value="Unassembled WGS sequence"/>
</dbReference>
<dbReference type="InterPro" id="IPR008279">
    <property type="entry name" value="PEP-util_enz_mobile_dom"/>
</dbReference>
<dbReference type="InterPro" id="IPR013815">
    <property type="entry name" value="ATP_grasp_subdomain_1"/>
</dbReference>